<dbReference type="eggNOG" id="ENOG5032WVA">
    <property type="taxonomic scope" value="Bacteria"/>
</dbReference>
<dbReference type="EMBL" id="AECQ01000019">
    <property type="protein sequence ID" value="EFW24525.1"/>
    <property type="molecule type" value="Genomic_DNA"/>
</dbReference>
<dbReference type="AlphaFoldDB" id="E7MN15"/>
<gene>
    <name evidence="1" type="ORF">HMPREF9430_00933</name>
</gene>
<organism evidence="1 2">
    <name type="scientific">Solobacterium moorei F0204</name>
    <dbReference type="NCBI Taxonomy" id="706433"/>
    <lineage>
        <taxon>Bacteria</taxon>
        <taxon>Bacillati</taxon>
        <taxon>Bacillota</taxon>
        <taxon>Erysipelotrichia</taxon>
        <taxon>Erysipelotrichales</taxon>
        <taxon>Erysipelotrichaceae</taxon>
        <taxon>Solobacterium</taxon>
    </lineage>
</organism>
<dbReference type="OrthoDB" id="3191813at2"/>
<evidence type="ECO:0000313" key="1">
    <source>
        <dbReference type="EMBL" id="EFW24525.1"/>
    </source>
</evidence>
<dbReference type="RefSeq" id="WP_006525768.1">
    <property type="nucleotide sequence ID" value="NZ_GL637659.1"/>
</dbReference>
<keyword evidence="2" id="KW-1185">Reference proteome</keyword>
<evidence type="ECO:0000313" key="2">
    <source>
        <dbReference type="Proteomes" id="UP000004097"/>
    </source>
</evidence>
<name>E7MN15_9FIRM</name>
<dbReference type="HOGENOM" id="CLU_1298252_0_0_9"/>
<proteinExistence type="predicted"/>
<accession>E7MN15</accession>
<dbReference type="Proteomes" id="UP000004097">
    <property type="component" value="Unassembled WGS sequence"/>
</dbReference>
<sequence>MGLFGKREKKLCPICGKELRLFDGLSVSDGEICGDCENMIRGKFSIVEYWKKRWGASGEEPQDYILQASDPLEKMTVEEIKDMIHSMKQVQTSILEDVGSKYSNIAKVDNCFMIAPSVLEVGIFRAKEYKNKLVATSEVISGEFAKGDAVTVTTDGNDVATKIIDVFLCSNSSTFQTELAANMGKHKASVGTSAWIILDMAEGLAEGSLIQK</sequence>
<dbReference type="STRING" id="706433.HMPREF9430_00933"/>
<comment type="caution">
    <text evidence="1">The sequence shown here is derived from an EMBL/GenBank/DDBJ whole genome shotgun (WGS) entry which is preliminary data.</text>
</comment>
<protein>
    <submittedName>
        <fullName evidence="1">Uncharacterized protein</fullName>
    </submittedName>
</protein>
<reference evidence="1 2" key="1">
    <citation type="submission" date="2010-08" db="EMBL/GenBank/DDBJ databases">
        <authorList>
            <person name="Weinstock G."/>
            <person name="Sodergren E."/>
            <person name="Clifton S."/>
            <person name="Fulton L."/>
            <person name="Fulton B."/>
            <person name="Courtney L."/>
            <person name="Fronick C."/>
            <person name="Harrison M."/>
            <person name="Strong C."/>
            <person name="Farmer C."/>
            <person name="Delahaunty K."/>
            <person name="Markovic C."/>
            <person name="Hall O."/>
            <person name="Minx P."/>
            <person name="Tomlinson C."/>
            <person name="Mitreva M."/>
            <person name="Hou S."/>
            <person name="Chen J."/>
            <person name="Wollam A."/>
            <person name="Pepin K.H."/>
            <person name="Johnson M."/>
            <person name="Bhonagiri V."/>
            <person name="Zhang X."/>
            <person name="Suruliraj S."/>
            <person name="Warren W."/>
            <person name="Chinwalla A."/>
            <person name="Mardis E.R."/>
            <person name="Wilson R.K."/>
        </authorList>
    </citation>
    <scope>NUCLEOTIDE SEQUENCE [LARGE SCALE GENOMIC DNA]</scope>
    <source>
        <strain evidence="1 2">F0204</strain>
    </source>
</reference>